<dbReference type="PANTHER" id="PTHR39966">
    <property type="entry name" value="BLL2471 PROTEIN-RELATED"/>
    <property type="match status" value="1"/>
</dbReference>
<organism evidence="4 5">
    <name type="scientific">Brachyspira innocens</name>
    <dbReference type="NCBI Taxonomy" id="13264"/>
    <lineage>
        <taxon>Bacteria</taxon>
        <taxon>Pseudomonadati</taxon>
        <taxon>Spirochaetota</taxon>
        <taxon>Spirochaetia</taxon>
        <taxon>Brachyspirales</taxon>
        <taxon>Brachyspiraceae</taxon>
        <taxon>Brachyspira</taxon>
    </lineage>
</organism>
<dbReference type="InterPro" id="IPR015077">
    <property type="entry name" value="DUF1858"/>
</dbReference>
<dbReference type="Pfam" id="PF04282">
    <property type="entry name" value="DUF438"/>
    <property type="match status" value="1"/>
</dbReference>
<gene>
    <name evidence="4" type="ORF">Q5M86_02780</name>
</gene>
<feature type="domain" description="Hemerythrin-like" evidence="1">
    <location>
        <begin position="170"/>
        <end position="277"/>
    </location>
</feature>
<keyword evidence="5" id="KW-1185">Reference proteome</keyword>
<comment type="caution">
    <text evidence="4">The sequence shown here is derived from an EMBL/GenBank/DDBJ whole genome shotgun (WGS) entry which is preliminary data.</text>
</comment>
<dbReference type="Proteomes" id="UP001175147">
    <property type="component" value="Unassembled WGS sequence"/>
</dbReference>
<evidence type="ECO:0000259" key="1">
    <source>
        <dbReference type="Pfam" id="PF01814"/>
    </source>
</evidence>
<dbReference type="Gene3D" id="1.10.3910.10">
    <property type="entry name" value="SP0561-like"/>
    <property type="match status" value="1"/>
</dbReference>
<dbReference type="Pfam" id="PF01814">
    <property type="entry name" value="Hemerythrin"/>
    <property type="match status" value="1"/>
</dbReference>
<evidence type="ECO:0000313" key="5">
    <source>
        <dbReference type="Proteomes" id="UP001175147"/>
    </source>
</evidence>
<dbReference type="SUPFAM" id="SSF140683">
    <property type="entry name" value="SP0561-like"/>
    <property type="match status" value="1"/>
</dbReference>
<evidence type="ECO:0000259" key="2">
    <source>
        <dbReference type="Pfam" id="PF04282"/>
    </source>
</evidence>
<dbReference type="Gene3D" id="1.20.120.520">
    <property type="entry name" value="nmb1532 protein domain like"/>
    <property type="match status" value="1"/>
</dbReference>
<feature type="domain" description="DUF1858" evidence="3">
    <location>
        <begin position="7"/>
        <end position="64"/>
    </location>
</feature>
<dbReference type="EMBL" id="JAUPBM010000019">
    <property type="protein sequence ID" value="MDO7019694.1"/>
    <property type="molecule type" value="Genomic_DNA"/>
</dbReference>
<accession>A0ABT8YUX3</accession>
<sequence length="297" mass="34895">MITLEYIDTNETIYNLCTKYPKFKDVLYDLGFDKIKNPIMFNTVSKVMTMNNALKMKKIDIDNIKDKLNEYGFDIDLNTDSKNIDKTSDERNELLKSLIVRLHNGENIDSIKKEFDDKLFKVSAEEVHNAMQELVNSGMSIDEAKHFFYIRTLLLKDTMYNSNITNTHNLINIFKKENRYIEKLLNNISEDSINILYKELRSHYHKKESILFTALKSYGNDEPSKVMTRVDKDILESLKNIIDNNLNNNDFKEKCEEISGCILDMIFKEENILIPLCIDTLSKEDFDIIEIKYIKNF</sequence>
<name>A0ABT8YUX3_9SPIR</name>
<dbReference type="PANTHER" id="PTHR39966:SF3">
    <property type="entry name" value="DUF438 DOMAIN-CONTAINING PROTEIN"/>
    <property type="match status" value="1"/>
</dbReference>
<feature type="domain" description="DUF438" evidence="2">
    <location>
        <begin position="95"/>
        <end position="158"/>
    </location>
</feature>
<dbReference type="InterPro" id="IPR007380">
    <property type="entry name" value="DUF438"/>
</dbReference>
<dbReference type="Pfam" id="PF08984">
    <property type="entry name" value="DUF1858"/>
    <property type="match status" value="1"/>
</dbReference>
<evidence type="ECO:0000313" key="4">
    <source>
        <dbReference type="EMBL" id="MDO7019694.1"/>
    </source>
</evidence>
<dbReference type="RefSeq" id="WP_137999367.1">
    <property type="nucleotide sequence ID" value="NZ_JAUPBL010000033.1"/>
</dbReference>
<reference evidence="4" key="1">
    <citation type="submission" date="2023-07" db="EMBL/GenBank/DDBJ databases">
        <title>Mucosal microbiota of week-old chicken and adult hens.</title>
        <authorList>
            <person name="Volf J."/>
            <person name="Karasova D."/>
            <person name="Crhanova M."/>
            <person name="Faldynova M."/>
            <person name="Prikrylova H."/>
            <person name="Zeman M."/>
            <person name="Babak V."/>
            <person name="Rajova J."/>
            <person name="Rychlik I."/>
        </authorList>
    </citation>
    <scope>NUCLEOTIDE SEQUENCE</scope>
    <source>
        <strain evidence="4">ET902</strain>
    </source>
</reference>
<dbReference type="InterPro" id="IPR038062">
    <property type="entry name" value="ScdA-like_N_sf"/>
</dbReference>
<protein>
    <submittedName>
        <fullName evidence="4">DUF438 domain-containing protein</fullName>
    </submittedName>
</protein>
<proteinExistence type="predicted"/>
<evidence type="ECO:0000259" key="3">
    <source>
        <dbReference type="Pfam" id="PF08984"/>
    </source>
</evidence>
<dbReference type="InterPro" id="IPR012312">
    <property type="entry name" value="Hemerythrin-like"/>
</dbReference>